<protein>
    <submittedName>
        <fullName evidence="3">Uncharacterized protein</fullName>
    </submittedName>
</protein>
<organism evidence="3 4">
    <name type="scientific">Streptomyces anandii</name>
    <dbReference type="NCBI Taxonomy" id="285454"/>
    <lineage>
        <taxon>Bacteria</taxon>
        <taxon>Bacillati</taxon>
        <taxon>Actinomycetota</taxon>
        <taxon>Actinomycetes</taxon>
        <taxon>Kitasatosporales</taxon>
        <taxon>Streptomycetaceae</taxon>
        <taxon>Streptomyces</taxon>
    </lineage>
</organism>
<comment type="caution">
    <text evidence="3">The sequence shown here is derived from an EMBL/GenBank/DDBJ whole genome shotgun (WGS) entry which is preliminary data.</text>
</comment>
<proteinExistence type="predicted"/>
<dbReference type="RefSeq" id="WP_381825478.1">
    <property type="nucleotide sequence ID" value="NZ_JBHYTS010000029.1"/>
</dbReference>
<keyword evidence="1" id="KW-0175">Coiled coil</keyword>
<feature type="coiled-coil region" evidence="1">
    <location>
        <begin position="128"/>
        <end position="176"/>
    </location>
</feature>
<gene>
    <name evidence="3" type="ORF">ACFW88_19680</name>
</gene>
<dbReference type="Proteomes" id="UP001599756">
    <property type="component" value="Unassembled WGS sequence"/>
</dbReference>
<feature type="region of interest" description="Disordered" evidence="2">
    <location>
        <begin position="181"/>
        <end position="218"/>
    </location>
</feature>
<evidence type="ECO:0000256" key="2">
    <source>
        <dbReference type="SAM" id="MobiDB-lite"/>
    </source>
</evidence>
<evidence type="ECO:0000313" key="3">
    <source>
        <dbReference type="EMBL" id="MFE1752733.1"/>
    </source>
</evidence>
<evidence type="ECO:0000256" key="1">
    <source>
        <dbReference type="SAM" id="Coils"/>
    </source>
</evidence>
<sequence>MTTTQSSTEAGVVSWVNKQFHEGAGPHMRSLAEALQALCRCLSPDERDERTGKRKRLTQARAAARIPCTDSCLSRYLTGKSLPAREIIEKLHAEACRDAGGEEFVNVTLDELQLLHDQAELERRCRGCTDLTSDVNTLKAQLSEAENECSALRQKVQEQEAELSELAALRKTASRAAAAREFEAARAGSQARPGARTSPGPLPVPRRRRDRQRMPRDVAAVRSLTEQARRLDTEGRHGAALTLLRRSAEVLNPLETAGVLLLLREQQHDDLADNLIHVYGRDQEERSILHLALSLHEQGSADDAGAILQAALDGAPAPRERPSAK</sequence>
<evidence type="ECO:0000313" key="4">
    <source>
        <dbReference type="Proteomes" id="UP001599756"/>
    </source>
</evidence>
<accession>A0ABW6H8F2</accession>
<reference evidence="3 4" key="1">
    <citation type="submission" date="2024-09" db="EMBL/GenBank/DDBJ databases">
        <title>The Natural Products Discovery Center: Release of the First 8490 Sequenced Strains for Exploring Actinobacteria Biosynthetic Diversity.</title>
        <authorList>
            <person name="Kalkreuter E."/>
            <person name="Kautsar S.A."/>
            <person name="Yang D."/>
            <person name="Bader C.D."/>
            <person name="Teijaro C.N."/>
            <person name="Fluegel L."/>
            <person name="Davis C.M."/>
            <person name="Simpson J.R."/>
            <person name="Lauterbach L."/>
            <person name="Steele A.D."/>
            <person name="Gui C."/>
            <person name="Meng S."/>
            <person name="Li G."/>
            <person name="Viehrig K."/>
            <person name="Ye F."/>
            <person name="Su P."/>
            <person name="Kiefer A.F."/>
            <person name="Nichols A."/>
            <person name="Cepeda A.J."/>
            <person name="Yan W."/>
            <person name="Fan B."/>
            <person name="Jiang Y."/>
            <person name="Adhikari A."/>
            <person name="Zheng C.-J."/>
            <person name="Schuster L."/>
            <person name="Cowan T.M."/>
            <person name="Smanski M.J."/>
            <person name="Chevrette M.G."/>
            <person name="De Carvalho L.P.S."/>
            <person name="Shen B."/>
        </authorList>
    </citation>
    <scope>NUCLEOTIDE SEQUENCE [LARGE SCALE GENOMIC DNA]</scope>
    <source>
        <strain evidence="3 4">NPDC059500</strain>
    </source>
</reference>
<keyword evidence="4" id="KW-1185">Reference proteome</keyword>
<dbReference type="EMBL" id="JBHYTS010000029">
    <property type="protein sequence ID" value="MFE1752733.1"/>
    <property type="molecule type" value="Genomic_DNA"/>
</dbReference>
<name>A0ABW6H8F2_9ACTN</name>